<feature type="transmembrane region" description="Helical" evidence="1">
    <location>
        <begin position="408"/>
        <end position="431"/>
    </location>
</feature>
<dbReference type="RefSeq" id="WP_156431855.1">
    <property type="nucleotide sequence ID" value="NZ_JBHSCR010000014.1"/>
</dbReference>
<organism evidence="2 3">
    <name type="scientific">Kordiimonas lipolytica</name>
    <dbReference type="NCBI Taxonomy" id="1662421"/>
    <lineage>
        <taxon>Bacteria</taxon>
        <taxon>Pseudomonadati</taxon>
        <taxon>Pseudomonadota</taxon>
        <taxon>Alphaproteobacteria</taxon>
        <taxon>Kordiimonadales</taxon>
        <taxon>Kordiimonadaceae</taxon>
        <taxon>Kordiimonas</taxon>
    </lineage>
</organism>
<protein>
    <submittedName>
        <fullName evidence="2">Pentapeptide repeat-containing protein</fullName>
    </submittedName>
</protein>
<keyword evidence="1" id="KW-0812">Transmembrane</keyword>
<evidence type="ECO:0000313" key="2">
    <source>
        <dbReference type="EMBL" id="MFC4349057.1"/>
    </source>
</evidence>
<feature type="transmembrane region" description="Helical" evidence="1">
    <location>
        <begin position="341"/>
        <end position="362"/>
    </location>
</feature>
<reference evidence="3" key="1">
    <citation type="journal article" date="2019" name="Int. J. Syst. Evol. Microbiol.">
        <title>The Global Catalogue of Microorganisms (GCM) 10K type strain sequencing project: providing services to taxonomists for standard genome sequencing and annotation.</title>
        <authorList>
            <consortium name="The Broad Institute Genomics Platform"/>
            <consortium name="The Broad Institute Genome Sequencing Center for Infectious Disease"/>
            <person name="Wu L."/>
            <person name="Ma J."/>
        </authorList>
    </citation>
    <scope>NUCLEOTIDE SEQUENCE [LARGE SCALE GENOMIC DNA]</scope>
    <source>
        <strain evidence="3">CGMCC 1.15304</strain>
    </source>
</reference>
<dbReference type="Proteomes" id="UP001595776">
    <property type="component" value="Unassembled WGS sequence"/>
</dbReference>
<gene>
    <name evidence="2" type="ORF">ACFO5Q_14475</name>
</gene>
<keyword evidence="1" id="KW-1133">Transmembrane helix</keyword>
<accession>A0ABV8UCV2</accession>
<dbReference type="EMBL" id="JBHSCR010000014">
    <property type="protein sequence ID" value="MFC4349057.1"/>
    <property type="molecule type" value="Genomic_DNA"/>
</dbReference>
<evidence type="ECO:0000313" key="3">
    <source>
        <dbReference type="Proteomes" id="UP001595776"/>
    </source>
</evidence>
<comment type="caution">
    <text evidence="2">The sequence shown here is derived from an EMBL/GenBank/DDBJ whole genome shotgun (WGS) entry which is preliminary data.</text>
</comment>
<keyword evidence="1" id="KW-0472">Membrane</keyword>
<keyword evidence="3" id="KW-1185">Reference proteome</keyword>
<dbReference type="InterPro" id="IPR001646">
    <property type="entry name" value="5peptide_repeat"/>
</dbReference>
<name>A0ABV8UCV2_9PROT</name>
<sequence>MAKLPPPSIQLVEDVSFPICVSFVGAFFCQQADFRNALFSGTVEFDKSRFVADANFSGAEFLGKAHFRQVLFEWFADFSGHALGSIGPNEKGAARFVAHADFQQTVFVGGARFAGRQFVRGVEFISAVFLSHSDFSGFIVRRGASFQDVYFVGNARFAYATIVGAANFDKSVFLNGASFVAANVGAGTSLENVEFGKVGRGLPNVTFGWWPERLRIMFLELVEKSKTENCVPDFRSAQFAIAPNLGQTHVVIPDTPPLSLRACERMFLPSEAWRVADSMAAAKLRRMQELAADGHHHLVEKRFFRAELLCRRGHEATVRETLMINLFELFSMCGLSFRRPVMWWLGLFAVFFAVYGGFAGLFEAGWSVEDSFHLINYTFSNATPVLGVIKANDSAAVQALFTGGQPPWVTLLAGVHNLISTIFLFFALLAIRNYFKLG</sequence>
<dbReference type="Pfam" id="PF13576">
    <property type="entry name" value="Pentapeptide_3"/>
    <property type="match status" value="1"/>
</dbReference>
<proteinExistence type="predicted"/>
<evidence type="ECO:0000256" key="1">
    <source>
        <dbReference type="SAM" id="Phobius"/>
    </source>
</evidence>